<dbReference type="RefSeq" id="WP_114003286.1">
    <property type="nucleotide sequence ID" value="NZ_QGDC01000001.1"/>
</dbReference>
<organism evidence="1 2">
    <name type="scientific">Mucilaginibacter hurinus</name>
    <dbReference type="NCBI Taxonomy" id="2201324"/>
    <lineage>
        <taxon>Bacteria</taxon>
        <taxon>Pseudomonadati</taxon>
        <taxon>Bacteroidota</taxon>
        <taxon>Sphingobacteriia</taxon>
        <taxon>Sphingobacteriales</taxon>
        <taxon>Sphingobacteriaceae</taxon>
        <taxon>Mucilaginibacter</taxon>
    </lineage>
</organism>
<keyword evidence="2" id="KW-1185">Reference proteome</keyword>
<dbReference type="EMBL" id="QGDC01000001">
    <property type="protein sequence ID" value="RCH56389.1"/>
    <property type="molecule type" value="Genomic_DNA"/>
</dbReference>
<protein>
    <submittedName>
        <fullName evidence="1">Uncharacterized protein</fullName>
    </submittedName>
</protein>
<dbReference type="AlphaFoldDB" id="A0A367GSH3"/>
<sequence length="74" mass="8671">MSSAFVKEGEYRRLEDVAPTLNALMVHLTAENNGIRVYEKRNYYDAVQARDVYEMTDGLNYAKTDDGKWYIVWD</sequence>
<evidence type="ECO:0000313" key="1">
    <source>
        <dbReference type="EMBL" id="RCH56389.1"/>
    </source>
</evidence>
<gene>
    <name evidence="1" type="ORF">DJ568_00575</name>
</gene>
<dbReference type="OrthoDB" id="675724at2"/>
<name>A0A367GSH3_9SPHI</name>
<accession>A0A367GSH3</accession>
<evidence type="ECO:0000313" key="2">
    <source>
        <dbReference type="Proteomes" id="UP000253209"/>
    </source>
</evidence>
<reference evidence="1 2" key="1">
    <citation type="submission" date="2018-05" db="EMBL/GenBank/DDBJ databases">
        <title>Mucilaginibacter hurinus sp. nov., isolated from briquette warehouse soil.</title>
        <authorList>
            <person name="Choi L."/>
        </authorList>
    </citation>
    <scope>NUCLEOTIDE SEQUENCE [LARGE SCALE GENOMIC DNA]</scope>
    <source>
        <strain evidence="1 2">ZR32</strain>
    </source>
</reference>
<dbReference type="Proteomes" id="UP000253209">
    <property type="component" value="Unassembled WGS sequence"/>
</dbReference>
<comment type="caution">
    <text evidence="1">The sequence shown here is derived from an EMBL/GenBank/DDBJ whole genome shotgun (WGS) entry which is preliminary data.</text>
</comment>
<proteinExistence type="predicted"/>